<keyword evidence="2 5" id="KW-0863">Zinc-finger</keyword>
<sequence>MASCKTPEQLKAEGNEHFSSGDNEAALACYLEALILLDAAAASPAAATLRPVLLSNASAAAARLGRAAEARRHADRCVAARPGWPKGYTRQAAAALLQHRPGDAERALRAGLAACQDTAALRHELDRLLREDDGDQSGLPGILPGTPGQRMRDLQADFGAQLQPEAAIAALPNDALRAAFMGDADRFKAAFRPEQHISLRAWQLRLPLPAVAVAGAQRVTRADGGPGGHAAVLRAACEAGCRVDARDVAGYTALHHATAHSARLDLAQVLLEHGADPNAKDRFGSTPLHHAIMSQDQAAVRLLLAAGADPRARDLSGCSIEEVAQHCPPMVALVDRALGRYQQNAHLQPGAPCFSCGKAGASKRCDACRVALYCSRTCQRQHWKAHKKECSAASASSSSSGGGDSAATAGHLRLRPSTDAPYTAAIPNADFTSAVAASMGVPVSAAPFNPEGYMRGPEENRAAATRPTDKTFIVKVQVPLGRVPGTPPLMLIYNKSRSYQMHVDETGGADARRLAALVRGKGIRGQKAYFPAFQDAASKELVVISGAMLPQQTW</sequence>
<dbReference type="Pfam" id="PF12796">
    <property type="entry name" value="Ank_2"/>
    <property type="match status" value="1"/>
</dbReference>
<protein>
    <recommendedName>
        <fullName evidence="6">MYND-type domain-containing protein</fullName>
    </recommendedName>
</protein>
<dbReference type="PANTHER" id="PTHR46224:SF64">
    <property type="entry name" value="IQ MOTIF AND ANKYRIN REPEAT DOMAIN-CONTAINING PROTEIN 1"/>
    <property type="match status" value="1"/>
</dbReference>
<organism evidence="8">
    <name type="scientific">Chlorella variabilis</name>
    <name type="common">Green alga</name>
    <dbReference type="NCBI Taxonomy" id="554065"/>
    <lineage>
        <taxon>Eukaryota</taxon>
        <taxon>Viridiplantae</taxon>
        <taxon>Chlorophyta</taxon>
        <taxon>core chlorophytes</taxon>
        <taxon>Trebouxiophyceae</taxon>
        <taxon>Chlorellales</taxon>
        <taxon>Chlorellaceae</taxon>
        <taxon>Chlorella clade</taxon>
        <taxon>Chlorella</taxon>
    </lineage>
</organism>
<feature type="domain" description="MYND-type" evidence="6">
    <location>
        <begin position="353"/>
        <end position="390"/>
    </location>
</feature>
<dbReference type="InterPro" id="IPR051616">
    <property type="entry name" value="Cul2-RING_E3_ligase_SR"/>
</dbReference>
<gene>
    <name evidence="7" type="ORF">CHLNCDRAFT_53708</name>
</gene>
<dbReference type="PROSITE" id="PS50297">
    <property type="entry name" value="ANK_REP_REGION"/>
    <property type="match status" value="2"/>
</dbReference>
<dbReference type="InterPro" id="IPR011990">
    <property type="entry name" value="TPR-like_helical_dom_sf"/>
</dbReference>
<dbReference type="SUPFAM" id="SSF48403">
    <property type="entry name" value="Ankyrin repeat"/>
    <property type="match status" value="1"/>
</dbReference>
<dbReference type="PROSITE" id="PS01360">
    <property type="entry name" value="ZF_MYND_1"/>
    <property type="match status" value="1"/>
</dbReference>
<dbReference type="Gene3D" id="1.25.40.10">
    <property type="entry name" value="Tetratricopeptide repeat domain"/>
    <property type="match status" value="1"/>
</dbReference>
<dbReference type="PANTHER" id="PTHR46224">
    <property type="entry name" value="ANKYRIN REPEAT FAMILY PROTEIN"/>
    <property type="match status" value="1"/>
</dbReference>
<keyword evidence="1" id="KW-0479">Metal-binding</keyword>
<accession>E1ZKT0</accession>
<evidence type="ECO:0000256" key="2">
    <source>
        <dbReference type="ARBA" id="ARBA00022771"/>
    </source>
</evidence>
<evidence type="ECO:0000259" key="6">
    <source>
        <dbReference type="PROSITE" id="PS50865"/>
    </source>
</evidence>
<dbReference type="SUPFAM" id="SSF144232">
    <property type="entry name" value="HIT/MYND zinc finger-like"/>
    <property type="match status" value="1"/>
</dbReference>
<dbReference type="AlphaFoldDB" id="E1ZKT0"/>
<feature type="repeat" description="ANK" evidence="4">
    <location>
        <begin position="249"/>
        <end position="282"/>
    </location>
</feature>
<dbReference type="GO" id="GO:0008270">
    <property type="term" value="F:zinc ion binding"/>
    <property type="evidence" value="ECO:0007669"/>
    <property type="project" value="UniProtKB-KW"/>
</dbReference>
<dbReference type="PROSITE" id="PS50865">
    <property type="entry name" value="ZF_MYND_2"/>
    <property type="match status" value="1"/>
</dbReference>
<dbReference type="Proteomes" id="UP000008141">
    <property type="component" value="Unassembled WGS sequence"/>
</dbReference>
<dbReference type="Pfam" id="PF01753">
    <property type="entry name" value="zf-MYND"/>
    <property type="match status" value="1"/>
</dbReference>
<dbReference type="OMA" id="GQETGYK"/>
<feature type="repeat" description="ANK" evidence="4">
    <location>
        <begin position="283"/>
        <end position="315"/>
    </location>
</feature>
<evidence type="ECO:0000256" key="5">
    <source>
        <dbReference type="PROSITE-ProRule" id="PRU00134"/>
    </source>
</evidence>
<dbReference type="SUPFAM" id="SSF48452">
    <property type="entry name" value="TPR-like"/>
    <property type="match status" value="1"/>
</dbReference>
<keyword evidence="8" id="KW-1185">Reference proteome</keyword>
<dbReference type="eggNOG" id="KOG1710">
    <property type="taxonomic scope" value="Eukaryota"/>
</dbReference>
<reference evidence="7 8" key="1">
    <citation type="journal article" date="2010" name="Plant Cell">
        <title>The Chlorella variabilis NC64A genome reveals adaptation to photosymbiosis, coevolution with viruses, and cryptic sex.</title>
        <authorList>
            <person name="Blanc G."/>
            <person name="Duncan G."/>
            <person name="Agarkova I."/>
            <person name="Borodovsky M."/>
            <person name="Gurnon J."/>
            <person name="Kuo A."/>
            <person name="Lindquist E."/>
            <person name="Lucas S."/>
            <person name="Pangilinan J."/>
            <person name="Polle J."/>
            <person name="Salamov A."/>
            <person name="Terry A."/>
            <person name="Yamada T."/>
            <person name="Dunigan D.D."/>
            <person name="Grigoriev I.V."/>
            <person name="Claverie J.M."/>
            <person name="Van Etten J.L."/>
        </authorList>
    </citation>
    <scope>NUCLEOTIDE SEQUENCE [LARGE SCALE GENOMIC DNA]</scope>
    <source>
        <strain evidence="7 8">NC64A</strain>
    </source>
</reference>
<dbReference type="InterPro" id="IPR002893">
    <property type="entry name" value="Znf_MYND"/>
</dbReference>
<keyword evidence="3" id="KW-0862">Zinc</keyword>
<dbReference type="Gene3D" id="6.10.140.2220">
    <property type="match status" value="1"/>
</dbReference>
<dbReference type="OrthoDB" id="2423701at2759"/>
<evidence type="ECO:0000256" key="1">
    <source>
        <dbReference type="ARBA" id="ARBA00022723"/>
    </source>
</evidence>
<dbReference type="PROSITE" id="PS50088">
    <property type="entry name" value="ANK_REPEAT"/>
    <property type="match status" value="2"/>
</dbReference>
<dbReference type="GeneID" id="17353047"/>
<name>E1ZKT0_CHLVA</name>
<evidence type="ECO:0000313" key="8">
    <source>
        <dbReference type="Proteomes" id="UP000008141"/>
    </source>
</evidence>
<dbReference type="InterPro" id="IPR002110">
    <property type="entry name" value="Ankyrin_rpt"/>
</dbReference>
<dbReference type="Gene3D" id="1.25.40.20">
    <property type="entry name" value="Ankyrin repeat-containing domain"/>
    <property type="match status" value="1"/>
</dbReference>
<dbReference type="InterPro" id="IPR036770">
    <property type="entry name" value="Ankyrin_rpt-contain_sf"/>
</dbReference>
<evidence type="ECO:0000313" key="7">
    <source>
        <dbReference type="EMBL" id="EFN53434.1"/>
    </source>
</evidence>
<dbReference type="eggNOG" id="KOG0504">
    <property type="taxonomic scope" value="Eukaryota"/>
</dbReference>
<dbReference type="InParanoid" id="E1ZKT0"/>
<evidence type="ECO:0000256" key="3">
    <source>
        <dbReference type="ARBA" id="ARBA00022833"/>
    </source>
</evidence>
<dbReference type="KEGG" id="cvr:CHLNCDRAFT_53708"/>
<dbReference type="SMART" id="SM00248">
    <property type="entry name" value="ANK"/>
    <property type="match status" value="2"/>
</dbReference>
<keyword evidence="4" id="KW-0040">ANK repeat</keyword>
<evidence type="ECO:0000256" key="4">
    <source>
        <dbReference type="PROSITE-ProRule" id="PRU00023"/>
    </source>
</evidence>
<dbReference type="STRING" id="554065.E1ZKT0"/>
<dbReference type="RefSeq" id="XP_005845536.1">
    <property type="nucleotide sequence ID" value="XM_005845474.1"/>
</dbReference>
<dbReference type="EMBL" id="GL433851">
    <property type="protein sequence ID" value="EFN53434.1"/>
    <property type="molecule type" value="Genomic_DNA"/>
</dbReference>
<proteinExistence type="predicted"/>